<dbReference type="EMBL" id="JBHLWK010000009">
    <property type="protein sequence ID" value="MFC0203705.1"/>
    <property type="molecule type" value="Genomic_DNA"/>
</dbReference>
<evidence type="ECO:0000313" key="3">
    <source>
        <dbReference type="Proteomes" id="UP001589798"/>
    </source>
</evidence>
<accession>A0ABV6CUY6</accession>
<evidence type="ECO:0000256" key="1">
    <source>
        <dbReference type="SAM" id="MobiDB-lite"/>
    </source>
</evidence>
<name>A0ABV6CUY6_9SPHN</name>
<dbReference type="Proteomes" id="UP001589798">
    <property type="component" value="Unassembled WGS sequence"/>
</dbReference>
<protein>
    <submittedName>
        <fullName evidence="2">Uncharacterized protein</fullName>
    </submittedName>
</protein>
<evidence type="ECO:0000313" key="2">
    <source>
        <dbReference type="EMBL" id="MFC0203705.1"/>
    </source>
</evidence>
<sequence>MEEPLTADFLSNGSPRQEVGRSAQEERWQHRLRCAAQNTIQGFALTLHHRAYAWGVKAAQGGLGPSDNPYLNASARAAWSSGYESVFVLERTSHAAASKCRC</sequence>
<dbReference type="RefSeq" id="WP_379556270.1">
    <property type="nucleotide sequence ID" value="NZ_JBHUKO010000002.1"/>
</dbReference>
<feature type="region of interest" description="Disordered" evidence="1">
    <location>
        <begin position="1"/>
        <end position="25"/>
    </location>
</feature>
<keyword evidence="3" id="KW-1185">Reference proteome</keyword>
<organism evidence="2 3">
    <name type="scientific">Novosphingobium soli</name>
    <dbReference type="NCBI Taxonomy" id="574956"/>
    <lineage>
        <taxon>Bacteria</taxon>
        <taxon>Pseudomonadati</taxon>
        <taxon>Pseudomonadota</taxon>
        <taxon>Alphaproteobacteria</taxon>
        <taxon>Sphingomonadales</taxon>
        <taxon>Sphingomonadaceae</taxon>
        <taxon>Novosphingobium</taxon>
    </lineage>
</organism>
<reference evidence="2 3" key="1">
    <citation type="submission" date="2024-09" db="EMBL/GenBank/DDBJ databases">
        <authorList>
            <person name="Sun Q."/>
            <person name="Mori K."/>
        </authorList>
    </citation>
    <scope>NUCLEOTIDE SEQUENCE [LARGE SCALE GENOMIC DNA]</scope>
    <source>
        <strain evidence="2 3">CCM 7706</strain>
    </source>
</reference>
<comment type="caution">
    <text evidence="2">The sequence shown here is derived from an EMBL/GenBank/DDBJ whole genome shotgun (WGS) entry which is preliminary data.</text>
</comment>
<proteinExistence type="predicted"/>
<gene>
    <name evidence="2" type="ORF">ACFFJC_05385</name>
</gene>